<dbReference type="EMBL" id="LJZO01000053">
    <property type="protein sequence ID" value="ROV90053.1"/>
    <property type="molecule type" value="Genomic_DNA"/>
</dbReference>
<dbReference type="Pfam" id="PF07690">
    <property type="entry name" value="MFS_1"/>
    <property type="match status" value="1"/>
</dbReference>
<feature type="transmembrane region" description="Helical" evidence="7">
    <location>
        <begin position="297"/>
        <end position="315"/>
    </location>
</feature>
<dbReference type="OrthoDB" id="419537at2759"/>
<dbReference type="InterPro" id="IPR020846">
    <property type="entry name" value="MFS_dom"/>
</dbReference>
<feature type="transmembrane region" description="Helical" evidence="7">
    <location>
        <begin position="407"/>
        <end position="428"/>
    </location>
</feature>
<dbReference type="PANTHER" id="PTHR23501">
    <property type="entry name" value="MAJOR FACILITATOR SUPERFAMILY"/>
    <property type="match status" value="1"/>
</dbReference>
<evidence type="ECO:0000313" key="10">
    <source>
        <dbReference type="Proteomes" id="UP000284375"/>
    </source>
</evidence>
<evidence type="ECO:0000256" key="1">
    <source>
        <dbReference type="ARBA" id="ARBA00004141"/>
    </source>
</evidence>
<evidence type="ECO:0000256" key="6">
    <source>
        <dbReference type="SAM" id="MobiDB-lite"/>
    </source>
</evidence>
<feature type="transmembrane region" description="Helical" evidence="7">
    <location>
        <begin position="232"/>
        <end position="256"/>
    </location>
</feature>
<comment type="caution">
    <text evidence="9">The sequence shown here is derived from an EMBL/GenBank/DDBJ whole genome shotgun (WGS) entry which is preliminary data.</text>
</comment>
<feature type="transmembrane region" description="Helical" evidence="7">
    <location>
        <begin position="440"/>
        <end position="464"/>
    </location>
</feature>
<dbReference type="SUPFAM" id="SSF103473">
    <property type="entry name" value="MFS general substrate transporter"/>
    <property type="match status" value="1"/>
</dbReference>
<dbReference type="Gene3D" id="1.20.1250.20">
    <property type="entry name" value="MFS general substrate transporter like domains"/>
    <property type="match status" value="1"/>
</dbReference>
<feature type="transmembrane region" description="Helical" evidence="7">
    <location>
        <begin position="471"/>
        <end position="490"/>
    </location>
</feature>
<evidence type="ECO:0000256" key="5">
    <source>
        <dbReference type="ARBA" id="ARBA00023242"/>
    </source>
</evidence>
<feature type="transmembrane region" description="Helical" evidence="7">
    <location>
        <begin position="364"/>
        <end position="386"/>
    </location>
</feature>
<dbReference type="Gene3D" id="1.20.1720.10">
    <property type="entry name" value="Multidrug resistance protein D"/>
    <property type="match status" value="1"/>
</dbReference>
<feature type="compositionally biased region" description="Acidic residues" evidence="6">
    <location>
        <begin position="38"/>
        <end position="49"/>
    </location>
</feature>
<keyword evidence="3 7" id="KW-1133">Transmembrane helix</keyword>
<dbReference type="Pfam" id="PF11951">
    <property type="entry name" value="Fungal_trans_2"/>
    <property type="match status" value="1"/>
</dbReference>
<dbReference type="CDD" id="cd17502">
    <property type="entry name" value="MFS_Azr1_MDR_like"/>
    <property type="match status" value="1"/>
</dbReference>
<feature type="transmembrane region" description="Helical" evidence="7">
    <location>
        <begin position="268"/>
        <end position="291"/>
    </location>
</feature>
<feature type="transmembrane region" description="Helical" evidence="7">
    <location>
        <begin position="177"/>
        <end position="196"/>
    </location>
</feature>
<protein>
    <recommendedName>
        <fullName evidence="8">Major facilitator superfamily (MFS) profile domain-containing protein</fullName>
    </recommendedName>
</protein>
<feature type="transmembrane region" description="Helical" evidence="7">
    <location>
        <begin position="139"/>
        <end position="157"/>
    </location>
</feature>
<gene>
    <name evidence="9" type="ORF">VSDG_08376</name>
</gene>
<feature type="domain" description="Major facilitator superfamily (MFS) profile" evidence="8">
    <location>
        <begin position="142"/>
        <end position="615"/>
    </location>
</feature>
<dbReference type="InterPro" id="IPR036259">
    <property type="entry name" value="MFS_trans_sf"/>
</dbReference>
<feature type="compositionally biased region" description="Basic and acidic residues" evidence="6">
    <location>
        <begin position="16"/>
        <end position="25"/>
    </location>
</feature>
<feature type="compositionally biased region" description="Low complexity" evidence="6">
    <location>
        <begin position="1193"/>
        <end position="1209"/>
    </location>
</feature>
<proteinExistence type="predicted"/>
<evidence type="ECO:0000256" key="7">
    <source>
        <dbReference type="SAM" id="Phobius"/>
    </source>
</evidence>
<evidence type="ECO:0000256" key="2">
    <source>
        <dbReference type="ARBA" id="ARBA00022692"/>
    </source>
</evidence>
<evidence type="ECO:0000313" key="9">
    <source>
        <dbReference type="EMBL" id="ROV90053.1"/>
    </source>
</evidence>
<sequence>MSAASNPGNKGLWADADTRTPDERTPLVGSTASSNYTEDQDEQYEEDDEIDPDEFDLLLSRSTSYTGGPLLRPESVENPLLRGDRRYSTNSRAGHPHAVSSRTTSIASEAIDDDLASELDRAGHGADAPFLNGLSRSRFWLIFSNVLALNFISNFDGTIMASSHPVITSYFHSSNSASWLSTAFLLTSTAFQPLLGSLSDSIGRKAPYMATMVIFALATLWCALAQSMTSFIAARAFCGLGAGGVMTLGSIIVSDIVPIERRGAYQSYINMVYGVASTSGAALGGFMADYLGWRWEFGIQVPALLFCVVVSAFTIPDRLGLKADKKETVLEAMKHFDFTGSLFLMTSITFLILGLNLGGNVLPWSHPFVIASLVIFTTCFPAFLWAESTATHPIMPLYLIRRSPHRNMIFSNSLAAFMMNAILFNMPLYFQAVLLTTATTSGLCLMVPTIASSTCGTATGFLITYTKRLKWPLVLGTSLFLLGTIILSSMQRGWPLIIYLLCLVPHSMGQGFQFPGTFMAILAASEQAEQAVVTSTLILWRSMGMVLGIAGSSLVVQNSLWEYLNLYVTDEAARDVGGKDEVIERVRESVDTVTKLSGLVQEQVVSQFFSFAQEQDLQRAYLHINADIDNQYFASFIRQCNASGIVVEALMGNPRWILGGGTPRLQSNLDWIEQYQGNVSADAKFAGIHMDVELWALDDWQSNLETYIPAWKNMVTRIISFGRSLGMAVAADLPFWTHILSDPSTGETMDVWMLDKLDSVTFMTYRNTVGELLEVAAKPLAAANSAGKPVWLSVETRASNEAKVSFKGLVTVIVAARLLRDDGNGPQQQKMLLKMGSRAVQASDEATVKVYFTRHPSEIIMGPEFVNEMNANVLMILQHNPQVIVDALSAIGHSYLTSSVPDSSLTVLSYKARILATLRTMGHSKHDLEDMIMLLLGLCAIELIDSKTRPPETTIPMIVANAASLINHHVSSGREVSSLARYFIRALARQDLIISMVQLRRLTIPTSVWLDEEAQTSADRLMGYTSTFMPLLEELCALAEDVRNLLDDASHQERQGQQQQQRQPHQVPLLGMAPSKTYLPDEDRMFEGTDPNSLEDEYSIEHAHDMFGDGGYHDNISQQAIPAAEMETTTAPDYFAECVQRAEDLSVRIELWRPSLPHGMSFRRSRRFLSQASCYRSGALLYLFRLLEPPSTPSSSPNRRTAALVAGGSPPSPPPSVYSCSASASAADGEATAKAHEVLMATSVVNGDELKMLLWPVFLAACEMSVDEDRQAVLDIFDAILAQRRTVTAQRTKMFVVNRVWAARDEGREWNWMALARQFPGECLPI</sequence>
<accession>A0A423VGI6</accession>
<reference evidence="9 10" key="1">
    <citation type="submission" date="2015-09" db="EMBL/GenBank/DDBJ databases">
        <title>Host preference determinants of Valsa canker pathogens revealed by comparative genomics.</title>
        <authorList>
            <person name="Yin Z."/>
            <person name="Huang L."/>
        </authorList>
    </citation>
    <scope>NUCLEOTIDE SEQUENCE [LARGE SCALE GENOMIC DNA]</scope>
    <source>
        <strain evidence="9 10">YSFL</strain>
    </source>
</reference>
<dbReference type="InterPro" id="IPR011701">
    <property type="entry name" value="MFS"/>
</dbReference>
<evidence type="ECO:0000259" key="8">
    <source>
        <dbReference type="PROSITE" id="PS50850"/>
    </source>
</evidence>
<feature type="region of interest" description="Disordered" evidence="6">
    <location>
        <begin position="66"/>
        <end position="104"/>
    </location>
</feature>
<feature type="region of interest" description="Disordered" evidence="6">
    <location>
        <begin position="1"/>
        <end position="49"/>
    </location>
</feature>
<dbReference type="GO" id="GO:0000329">
    <property type="term" value="C:fungal-type vacuole membrane"/>
    <property type="evidence" value="ECO:0007669"/>
    <property type="project" value="TreeGrafter"/>
</dbReference>
<dbReference type="GO" id="GO:0015174">
    <property type="term" value="F:basic amino acid transmembrane transporter activity"/>
    <property type="evidence" value="ECO:0007669"/>
    <property type="project" value="TreeGrafter"/>
</dbReference>
<keyword evidence="2 7" id="KW-0812">Transmembrane</keyword>
<feature type="region of interest" description="Disordered" evidence="6">
    <location>
        <begin position="1190"/>
        <end position="1213"/>
    </location>
</feature>
<feature type="transmembrane region" description="Helical" evidence="7">
    <location>
        <begin position="208"/>
        <end position="226"/>
    </location>
</feature>
<keyword evidence="4 7" id="KW-0472">Membrane</keyword>
<comment type="subcellular location">
    <subcellularLocation>
        <location evidence="1">Membrane</location>
        <topology evidence="1">Multi-pass membrane protein</topology>
    </subcellularLocation>
</comment>
<dbReference type="PROSITE" id="PS50850">
    <property type="entry name" value="MFS"/>
    <property type="match status" value="1"/>
</dbReference>
<keyword evidence="5" id="KW-0539">Nucleus</keyword>
<dbReference type="PANTHER" id="PTHR23501:SF67">
    <property type="entry name" value="MFS MULTIDRUG EFFLUX TRANSPORTER (EUROFUNG)"/>
    <property type="match status" value="1"/>
</dbReference>
<keyword evidence="10" id="KW-1185">Reference proteome</keyword>
<evidence type="ECO:0000256" key="3">
    <source>
        <dbReference type="ARBA" id="ARBA00022989"/>
    </source>
</evidence>
<dbReference type="Proteomes" id="UP000284375">
    <property type="component" value="Unassembled WGS sequence"/>
</dbReference>
<dbReference type="InterPro" id="IPR021858">
    <property type="entry name" value="Fun_TF"/>
</dbReference>
<organism evidence="9 10">
    <name type="scientific">Cytospora chrysosperma</name>
    <name type="common">Cytospora canker fungus</name>
    <name type="synonym">Sphaeria chrysosperma</name>
    <dbReference type="NCBI Taxonomy" id="252740"/>
    <lineage>
        <taxon>Eukaryota</taxon>
        <taxon>Fungi</taxon>
        <taxon>Dikarya</taxon>
        <taxon>Ascomycota</taxon>
        <taxon>Pezizomycotina</taxon>
        <taxon>Sordariomycetes</taxon>
        <taxon>Sordariomycetidae</taxon>
        <taxon>Diaporthales</taxon>
        <taxon>Cytosporaceae</taxon>
        <taxon>Cytospora</taxon>
    </lineage>
</organism>
<name>A0A423VGI6_CYTCH</name>
<feature type="transmembrane region" description="Helical" evidence="7">
    <location>
        <begin position="336"/>
        <end position="358"/>
    </location>
</feature>
<evidence type="ECO:0000256" key="4">
    <source>
        <dbReference type="ARBA" id="ARBA00023136"/>
    </source>
</evidence>
<feature type="compositionally biased region" description="Polar residues" evidence="6">
    <location>
        <begin position="28"/>
        <end position="37"/>
    </location>
</feature>